<sequence>MRLLSKIKHTIAVLGLLLLAACSSSDINDYEGTTPNLDLKQFFDGKLTAHGTVQDYSGKVVRRFTVDMVASWQGNQGEIKEWFVYDDGEKQIRIWNITDLGAGQYTGTANDILGEAEGQAVGMALRWEYQMMLPVDDTEYQVTFDDWMFLVDENTIINRSDINKFGITMAQVTLVINKVKG</sequence>
<gene>
    <name evidence="2" type="ORF">TUM4438_06840</name>
</gene>
<dbReference type="Pfam" id="PF12915">
    <property type="entry name" value="DUF3833"/>
    <property type="match status" value="1"/>
</dbReference>
<accession>A0ABQ4P2N4</accession>
<evidence type="ECO:0000256" key="1">
    <source>
        <dbReference type="SAM" id="SignalP"/>
    </source>
</evidence>
<keyword evidence="3" id="KW-1185">Reference proteome</keyword>
<feature type="chain" id="PRO_5045474433" description="DUF3833 domain-containing protein" evidence="1">
    <location>
        <begin position="28"/>
        <end position="181"/>
    </location>
</feature>
<reference evidence="2" key="1">
    <citation type="submission" date="2021-05" db="EMBL/GenBank/DDBJ databases">
        <title>Molecular characterization for Shewanella algae harboring chromosomal blaOXA-55-like strains isolated from clinical and environment sample.</title>
        <authorList>
            <person name="Ohama Y."/>
            <person name="Aoki K."/>
            <person name="Harada S."/>
            <person name="Moriya K."/>
            <person name="Ishii Y."/>
            <person name="Tateda K."/>
        </authorList>
    </citation>
    <scope>NUCLEOTIDE SEQUENCE</scope>
    <source>
        <strain evidence="2">JCM 11563</strain>
    </source>
</reference>
<protein>
    <recommendedName>
        <fullName evidence="4">DUF3833 domain-containing protein</fullName>
    </recommendedName>
</protein>
<evidence type="ECO:0000313" key="2">
    <source>
        <dbReference type="EMBL" id="GIU41780.1"/>
    </source>
</evidence>
<name>A0ABQ4P2N4_9GAMM</name>
<organism evidence="2 3">
    <name type="scientific">Shewanella sairae</name>
    <dbReference type="NCBI Taxonomy" id="190310"/>
    <lineage>
        <taxon>Bacteria</taxon>
        <taxon>Pseudomonadati</taxon>
        <taxon>Pseudomonadota</taxon>
        <taxon>Gammaproteobacteria</taxon>
        <taxon>Alteromonadales</taxon>
        <taxon>Shewanellaceae</taxon>
        <taxon>Shewanella</taxon>
    </lineage>
</organism>
<comment type="caution">
    <text evidence="2">The sequence shown here is derived from an EMBL/GenBank/DDBJ whole genome shotgun (WGS) entry which is preliminary data.</text>
</comment>
<keyword evidence="1" id="KW-0732">Signal</keyword>
<proteinExistence type="predicted"/>
<dbReference type="PROSITE" id="PS51257">
    <property type="entry name" value="PROKAR_LIPOPROTEIN"/>
    <property type="match status" value="1"/>
</dbReference>
<evidence type="ECO:0008006" key="4">
    <source>
        <dbReference type="Google" id="ProtNLM"/>
    </source>
</evidence>
<dbReference type="RefSeq" id="WP_220779431.1">
    <property type="nucleotide sequence ID" value="NZ_BPEY01000007.1"/>
</dbReference>
<feature type="signal peptide" evidence="1">
    <location>
        <begin position="1"/>
        <end position="27"/>
    </location>
</feature>
<evidence type="ECO:0000313" key="3">
    <source>
        <dbReference type="Proteomes" id="UP000887104"/>
    </source>
</evidence>
<dbReference type="Proteomes" id="UP000887104">
    <property type="component" value="Unassembled WGS sequence"/>
</dbReference>
<dbReference type="InterPro" id="IPR024409">
    <property type="entry name" value="DUF3833"/>
</dbReference>
<dbReference type="EMBL" id="BPEY01000007">
    <property type="protein sequence ID" value="GIU41780.1"/>
    <property type="molecule type" value="Genomic_DNA"/>
</dbReference>